<dbReference type="Pfam" id="PF01037">
    <property type="entry name" value="AsnC_trans_reg"/>
    <property type="match status" value="1"/>
</dbReference>
<feature type="domain" description="HTH asnC-type" evidence="4">
    <location>
        <begin position="4"/>
        <end position="106"/>
    </location>
</feature>
<dbReference type="SUPFAM" id="SSF46785">
    <property type="entry name" value="Winged helix' DNA-binding domain"/>
    <property type="match status" value="1"/>
</dbReference>
<evidence type="ECO:0000256" key="2">
    <source>
        <dbReference type="ARBA" id="ARBA00023125"/>
    </source>
</evidence>
<dbReference type="Proteomes" id="UP000759443">
    <property type="component" value="Unassembled WGS sequence"/>
</dbReference>
<evidence type="ECO:0000259" key="4">
    <source>
        <dbReference type="PROSITE" id="PS50956"/>
    </source>
</evidence>
<dbReference type="PRINTS" id="PR00033">
    <property type="entry name" value="HTHASNC"/>
</dbReference>
<dbReference type="PANTHER" id="PTHR30154">
    <property type="entry name" value="LEUCINE-RESPONSIVE REGULATORY PROTEIN"/>
    <property type="match status" value="1"/>
</dbReference>
<dbReference type="CDD" id="cd00090">
    <property type="entry name" value="HTH_ARSR"/>
    <property type="match status" value="1"/>
</dbReference>
<dbReference type="InterPro" id="IPR036390">
    <property type="entry name" value="WH_DNA-bd_sf"/>
</dbReference>
<dbReference type="Gene3D" id="3.30.70.920">
    <property type="match status" value="1"/>
</dbReference>
<reference evidence="5 6" key="1">
    <citation type="submission" date="2021-03" db="EMBL/GenBank/DDBJ databases">
        <title>Genomic Encyclopedia of Type Strains, Phase IV (KMG-IV): sequencing the most valuable type-strain genomes for metagenomic binning, comparative biology and taxonomic classification.</title>
        <authorList>
            <person name="Goeker M."/>
        </authorList>
    </citation>
    <scope>NUCLEOTIDE SEQUENCE [LARGE SCALE GENOMIC DNA]</scope>
    <source>
        <strain evidence="5 6">DSM 21600</strain>
    </source>
</reference>
<organism evidence="5 6">
    <name type="scientific">Rhizobium halophytocola</name>
    <dbReference type="NCBI Taxonomy" id="735519"/>
    <lineage>
        <taxon>Bacteria</taxon>
        <taxon>Pseudomonadati</taxon>
        <taxon>Pseudomonadota</taxon>
        <taxon>Alphaproteobacteria</taxon>
        <taxon>Hyphomicrobiales</taxon>
        <taxon>Rhizobiaceae</taxon>
        <taxon>Rhizobium/Agrobacterium group</taxon>
        <taxon>Rhizobium</taxon>
    </lineage>
</organism>
<dbReference type="Pfam" id="PF13412">
    <property type="entry name" value="HTH_24"/>
    <property type="match status" value="1"/>
</dbReference>
<protein>
    <submittedName>
        <fullName evidence="5">Lrp/AsnC family transcriptional regulator of ectoine degradation</fullName>
    </submittedName>
</protein>
<name>A0ABS4DUY7_9HYPH</name>
<dbReference type="SMART" id="SM00344">
    <property type="entry name" value="HTH_ASNC"/>
    <property type="match status" value="1"/>
</dbReference>
<dbReference type="InterPro" id="IPR019885">
    <property type="entry name" value="Tscrpt_reg_HTH_AsnC-type_CS"/>
</dbReference>
<dbReference type="EMBL" id="JAGGJU010000002">
    <property type="protein sequence ID" value="MBP1849501.1"/>
    <property type="molecule type" value="Genomic_DNA"/>
</dbReference>
<sequence>MLSLDSRDIEILKILSSEARISKVDLAARINLSPSPCWERLKRLEKAGVIVSYRAQVSLRSVLPHVTFFVTIELERHRMESFQTFERAVKASDEITGCWALGGGFDYLLQIVTRDVDSYQRLIDGLLEQKLGLTRYYTYIVTKPVKETGILPFDALMGG</sequence>
<dbReference type="InterPro" id="IPR011991">
    <property type="entry name" value="ArsR-like_HTH"/>
</dbReference>
<gene>
    <name evidence="5" type="ORF">J2Z17_000922</name>
</gene>
<keyword evidence="1" id="KW-0805">Transcription regulation</keyword>
<comment type="caution">
    <text evidence="5">The sequence shown here is derived from an EMBL/GenBank/DDBJ whole genome shotgun (WGS) entry which is preliminary data.</text>
</comment>
<evidence type="ECO:0000256" key="1">
    <source>
        <dbReference type="ARBA" id="ARBA00023015"/>
    </source>
</evidence>
<accession>A0ABS4DUY7</accession>
<dbReference type="Gene3D" id="1.10.10.10">
    <property type="entry name" value="Winged helix-like DNA-binding domain superfamily/Winged helix DNA-binding domain"/>
    <property type="match status" value="1"/>
</dbReference>
<dbReference type="InterPro" id="IPR036388">
    <property type="entry name" value="WH-like_DNA-bd_sf"/>
</dbReference>
<dbReference type="SUPFAM" id="SSF54909">
    <property type="entry name" value="Dimeric alpha+beta barrel"/>
    <property type="match status" value="1"/>
</dbReference>
<evidence type="ECO:0000313" key="5">
    <source>
        <dbReference type="EMBL" id="MBP1849501.1"/>
    </source>
</evidence>
<dbReference type="InterPro" id="IPR000485">
    <property type="entry name" value="AsnC-type_HTH_dom"/>
</dbReference>
<dbReference type="RefSeq" id="WP_209942637.1">
    <property type="nucleotide sequence ID" value="NZ_JAGGJU010000002.1"/>
</dbReference>
<dbReference type="InterPro" id="IPR011008">
    <property type="entry name" value="Dimeric_a/b-barrel"/>
</dbReference>
<keyword evidence="3" id="KW-0804">Transcription</keyword>
<dbReference type="PROSITE" id="PS50956">
    <property type="entry name" value="HTH_ASNC_2"/>
    <property type="match status" value="1"/>
</dbReference>
<keyword evidence="2" id="KW-0238">DNA-binding</keyword>
<dbReference type="InterPro" id="IPR019888">
    <property type="entry name" value="Tscrpt_reg_AsnC-like"/>
</dbReference>
<dbReference type="InterPro" id="IPR019887">
    <property type="entry name" value="Tscrpt_reg_AsnC/Lrp_C"/>
</dbReference>
<proteinExistence type="predicted"/>
<evidence type="ECO:0000313" key="6">
    <source>
        <dbReference type="Proteomes" id="UP000759443"/>
    </source>
</evidence>
<dbReference type="PROSITE" id="PS00519">
    <property type="entry name" value="HTH_ASNC_1"/>
    <property type="match status" value="1"/>
</dbReference>
<dbReference type="PANTHER" id="PTHR30154:SF34">
    <property type="entry name" value="TRANSCRIPTIONAL REGULATOR AZLB"/>
    <property type="match status" value="1"/>
</dbReference>
<evidence type="ECO:0000256" key="3">
    <source>
        <dbReference type="ARBA" id="ARBA00023163"/>
    </source>
</evidence>
<keyword evidence="6" id="KW-1185">Reference proteome</keyword>